<gene>
    <name evidence="6" type="ORF">K431DRAFT_222554</name>
</gene>
<dbReference type="PRINTS" id="PR00105">
    <property type="entry name" value="C5METTRFRASE"/>
</dbReference>
<dbReference type="GO" id="GO:0044027">
    <property type="term" value="P:negative regulation of gene expression via chromosomal CpG island methylation"/>
    <property type="evidence" value="ECO:0007669"/>
    <property type="project" value="TreeGrafter"/>
</dbReference>
<reference evidence="6" key="1">
    <citation type="journal article" date="2020" name="Stud. Mycol.">
        <title>101 Dothideomycetes genomes: a test case for predicting lifestyles and emergence of pathogens.</title>
        <authorList>
            <person name="Haridas S."/>
            <person name="Albert R."/>
            <person name="Binder M."/>
            <person name="Bloem J."/>
            <person name="Labutti K."/>
            <person name="Salamov A."/>
            <person name="Andreopoulos B."/>
            <person name="Baker S."/>
            <person name="Barry K."/>
            <person name="Bills G."/>
            <person name="Bluhm B."/>
            <person name="Cannon C."/>
            <person name="Castanera R."/>
            <person name="Culley D."/>
            <person name="Daum C."/>
            <person name="Ezra D."/>
            <person name="Gonzalez J."/>
            <person name="Henrissat B."/>
            <person name="Kuo A."/>
            <person name="Liang C."/>
            <person name="Lipzen A."/>
            <person name="Lutzoni F."/>
            <person name="Magnuson J."/>
            <person name="Mondo S."/>
            <person name="Nolan M."/>
            <person name="Ohm R."/>
            <person name="Pangilinan J."/>
            <person name="Park H.-J."/>
            <person name="Ramirez L."/>
            <person name="Alfaro M."/>
            <person name="Sun H."/>
            <person name="Tritt A."/>
            <person name="Yoshinaga Y."/>
            <person name="Zwiers L.-H."/>
            <person name="Turgeon B."/>
            <person name="Goodwin S."/>
            <person name="Spatafora J."/>
            <person name="Crous P."/>
            <person name="Grigoriev I."/>
        </authorList>
    </citation>
    <scope>NUCLEOTIDE SEQUENCE</scope>
    <source>
        <strain evidence="6">CBS 116435</strain>
    </source>
</reference>
<dbReference type="OrthoDB" id="414133at2759"/>
<evidence type="ECO:0000313" key="6">
    <source>
        <dbReference type="EMBL" id="KAF2722254.1"/>
    </source>
</evidence>
<dbReference type="Pfam" id="PF00145">
    <property type="entry name" value="DNA_methylase"/>
    <property type="match status" value="2"/>
</dbReference>
<dbReference type="AlphaFoldDB" id="A0A9P4QCF3"/>
<keyword evidence="2 5" id="KW-0489">Methyltransferase</keyword>
<dbReference type="Proteomes" id="UP000799441">
    <property type="component" value="Unassembled WGS sequence"/>
</dbReference>
<evidence type="ECO:0000313" key="7">
    <source>
        <dbReference type="Proteomes" id="UP000799441"/>
    </source>
</evidence>
<feature type="active site" evidence="5">
    <location>
        <position position="326"/>
    </location>
</feature>
<dbReference type="PANTHER" id="PTHR10629">
    <property type="entry name" value="CYTOSINE-SPECIFIC METHYLTRANSFERASE"/>
    <property type="match status" value="1"/>
</dbReference>
<keyword evidence="7" id="KW-1185">Reference proteome</keyword>
<accession>A0A9P4QCF3</accession>
<evidence type="ECO:0000256" key="4">
    <source>
        <dbReference type="ARBA" id="ARBA00022691"/>
    </source>
</evidence>
<proteinExistence type="inferred from homology"/>
<dbReference type="GO" id="GO:0005634">
    <property type="term" value="C:nucleus"/>
    <property type="evidence" value="ECO:0007669"/>
    <property type="project" value="TreeGrafter"/>
</dbReference>
<protein>
    <recommendedName>
        <fullName evidence="1">DNA (cytosine-5-)-methyltransferase</fullName>
        <ecNumber evidence="1">2.1.1.37</ecNumber>
    </recommendedName>
</protein>
<dbReference type="EC" id="2.1.1.37" evidence="1"/>
<name>A0A9P4QCF3_9PEZI</name>
<dbReference type="InterPro" id="IPR001525">
    <property type="entry name" value="C5_MeTfrase"/>
</dbReference>
<dbReference type="GO" id="GO:0003886">
    <property type="term" value="F:DNA (cytosine-5-)-methyltransferase activity"/>
    <property type="evidence" value="ECO:0007669"/>
    <property type="project" value="UniProtKB-EC"/>
</dbReference>
<evidence type="ECO:0000256" key="3">
    <source>
        <dbReference type="ARBA" id="ARBA00022679"/>
    </source>
</evidence>
<comment type="caution">
    <text evidence="6">The sequence shown here is derived from an EMBL/GenBank/DDBJ whole genome shotgun (WGS) entry which is preliminary data.</text>
</comment>
<dbReference type="Gene3D" id="3.40.50.150">
    <property type="entry name" value="Vaccinia Virus protein VP39"/>
    <property type="match status" value="1"/>
</dbReference>
<dbReference type="PANTHER" id="PTHR10629:SF52">
    <property type="entry name" value="DNA (CYTOSINE-5)-METHYLTRANSFERASE 1"/>
    <property type="match status" value="1"/>
</dbReference>
<evidence type="ECO:0000256" key="2">
    <source>
        <dbReference type="ARBA" id="ARBA00022603"/>
    </source>
</evidence>
<keyword evidence="4 5" id="KW-0949">S-adenosyl-L-methionine</keyword>
<dbReference type="Gene3D" id="3.90.120.10">
    <property type="entry name" value="DNA Methylase, subunit A, domain 2"/>
    <property type="match status" value="1"/>
</dbReference>
<evidence type="ECO:0000256" key="5">
    <source>
        <dbReference type="PROSITE-ProRule" id="PRU01016"/>
    </source>
</evidence>
<sequence>MKYRVGQTWEKDDGSFFKIARFVQGGDTALAQGTLFQRTRLFQGRLQKKRNEVCMVVMLDSEGKEVRSSIPLSSLYLPRELIITNTPFPGFSWRGQACLWQDEKDILERGVLVCRWKSIEQLDAAGKKVMRQGFVHITEKEADPGKSASDVRRLQDWCNRFASSTPDVRSDQPGKLDEAPVDLVSDDEGVEKGSEAVSTASVCQKTYKRQTVSVIQNRFIAKPRDLEVSGMFCTAPPHPQQDRSPLTVYTCGDICSGAGGMASGGVAAGLRYKFMLDNWDIPCRTLKLNFDSRIKVLRKDVFGFIDMAKRYPGRYIVTVLHLSLPCQYYALCHTVPGKNDETNIATNLCISETLDCCRPRIVTLEQTPGILYRDGGVWLNVMIRQFTDCAYSVHWRVLNMAEYGNPQARKRLIVIAAAPGEDLPGFPSPTHGVGPLLRPFVTISAALRKLILPMYRGMERYTDKNAAPYNPNTPLKSCITCSGGDSDLHYNGKRSFSLAELALLQSFPPTHRFEGSKTDIRKQIGNAVPSCFSRTLYKSLIESLKRSDKKRQGLSVEDKIPLIE</sequence>
<dbReference type="PROSITE" id="PS51679">
    <property type="entry name" value="SAM_MT_C5"/>
    <property type="match status" value="1"/>
</dbReference>
<dbReference type="EMBL" id="MU003784">
    <property type="protein sequence ID" value="KAF2722254.1"/>
    <property type="molecule type" value="Genomic_DNA"/>
</dbReference>
<organism evidence="6 7">
    <name type="scientific">Polychaeton citri CBS 116435</name>
    <dbReference type="NCBI Taxonomy" id="1314669"/>
    <lineage>
        <taxon>Eukaryota</taxon>
        <taxon>Fungi</taxon>
        <taxon>Dikarya</taxon>
        <taxon>Ascomycota</taxon>
        <taxon>Pezizomycotina</taxon>
        <taxon>Dothideomycetes</taxon>
        <taxon>Dothideomycetidae</taxon>
        <taxon>Capnodiales</taxon>
        <taxon>Capnodiaceae</taxon>
        <taxon>Polychaeton</taxon>
    </lineage>
</organism>
<dbReference type="InterPro" id="IPR050390">
    <property type="entry name" value="C5-Methyltransferase"/>
</dbReference>
<dbReference type="GO" id="GO:0003677">
    <property type="term" value="F:DNA binding"/>
    <property type="evidence" value="ECO:0007669"/>
    <property type="project" value="TreeGrafter"/>
</dbReference>
<keyword evidence="3 5" id="KW-0808">Transferase</keyword>
<evidence type="ECO:0000256" key="1">
    <source>
        <dbReference type="ARBA" id="ARBA00011975"/>
    </source>
</evidence>
<comment type="similarity">
    <text evidence="5">Belongs to the class I-like SAM-binding methyltransferase superfamily. C5-methyltransferase family.</text>
</comment>
<dbReference type="SUPFAM" id="SSF53335">
    <property type="entry name" value="S-adenosyl-L-methionine-dependent methyltransferases"/>
    <property type="match status" value="1"/>
</dbReference>
<dbReference type="GO" id="GO:0032259">
    <property type="term" value="P:methylation"/>
    <property type="evidence" value="ECO:0007669"/>
    <property type="project" value="UniProtKB-KW"/>
</dbReference>
<dbReference type="InterPro" id="IPR029063">
    <property type="entry name" value="SAM-dependent_MTases_sf"/>
</dbReference>